<dbReference type="SUPFAM" id="SSF50494">
    <property type="entry name" value="Trypsin-like serine proteases"/>
    <property type="match status" value="2"/>
</dbReference>
<feature type="domain" description="PDZ" evidence="4">
    <location>
        <begin position="154"/>
        <end position="246"/>
    </location>
</feature>
<dbReference type="InterPro" id="IPR001478">
    <property type="entry name" value="PDZ"/>
</dbReference>
<dbReference type="AlphaFoldDB" id="A0A8H4ZQY7"/>
<proteinExistence type="predicted"/>
<sequence>MVLPNKQEVELSPKYCDPVHDFGFLQYDPMSVQSQGLAAVDLAPDPPKAFPEAEHLYYFSDEMGNLSHGYFACVDSNHPYEIYPRSYLEDRDFKDFNTHYYEARTKCSTGVVGGPLFNKDGQVFGLQTDSSDPFVHHFLPLSYPVYVLQQIQNSVKVKRGDIQTLFTLHNSMNAHRRNKIMVHSVLPGGPADGKLEGGDTLIKINGGPVTDLPSLNTIFDGNVGSKVSILVERSGQDLELEIEVQNLYQTTPSSILVVDEATLHDVSWHDAYRCRHSRHGVSISNSGHNFKPINKGAIIRKVNDQATTGLASFIKAIREIPAGTRVLIEFWHPVQQHVTSETVTIDSGWLPSLRVFKRNAMTGKWDAETYERLSSATERQCNVISHFPSFHERASTIAEIMRTSRVLVRSCPRYGVEGQEANVKSGFGLVINAQKGFVLVSRAIVPHLFCDIQVTVAQSTIRRASVKFLHPWHYWAIVCYDPSSVRVSVKSTKLSTKDISQGQEITFAGYDDYGVFVEDSTSIVEIIAQGTEYLSWHTPPPIDIDVIEVGAALRYKCDSGFLIATDATVQGLWIAPEGLWMAPEASCPNKNRFGVDSRGIAAIAKDLSQGVDVSFWRLPLELRSIEITDFEARGISIEWIEKVLDERSDRCMLMVERTWSQEPHQFQDGDILLTLNGKLVTRPSDVIATDSKAIRDVLVSRKGKEITIRACAVPEYDFETTRLATFGGLVVHKPHRTVRHSVKRLPSEIWVASICPGSPAELYDVPLKSFIKDVDGNPVSCIKSLLRVICQIPNNKEFTMEIINRHGNSQKVALKKDEFFFPTMERRRSPSVLGGWEEVFYDKKRLGYDIAHSAKRPRPDVSQVVDGSPVTQGSPTALEQSFDSVSEGHFETTAG</sequence>
<evidence type="ECO:0000313" key="6">
    <source>
        <dbReference type="Proteomes" id="UP000573603"/>
    </source>
</evidence>
<reference evidence="5 6" key="1">
    <citation type="journal article" date="2020" name="BMC Genomics">
        <title>Correction to: Identification and distribution of gene clusters required for synthesis of sphingolipid metabolism inhibitors in diverse species of the filamentous fungus Fusarium.</title>
        <authorList>
            <person name="Kim H.S."/>
            <person name="Lohmar J.M."/>
            <person name="Busman M."/>
            <person name="Brown D.W."/>
            <person name="Naumann T.A."/>
            <person name="Divon H.H."/>
            <person name="Lysoe E."/>
            <person name="Uhlig S."/>
            <person name="Proctor R.H."/>
        </authorList>
    </citation>
    <scope>NUCLEOTIDE SEQUENCE [LARGE SCALE GENOMIC DNA]</scope>
    <source>
        <strain evidence="5 6">NRRL 25214</strain>
    </source>
</reference>
<dbReference type="EMBL" id="JABEVY010000083">
    <property type="protein sequence ID" value="KAF5250825.1"/>
    <property type="molecule type" value="Genomic_DNA"/>
</dbReference>
<keyword evidence="2" id="KW-0677">Repeat</keyword>
<dbReference type="Gene3D" id="2.30.42.10">
    <property type="match status" value="1"/>
</dbReference>
<name>A0A8H4ZQY7_9HYPO</name>
<feature type="compositionally biased region" description="Polar residues" evidence="3">
    <location>
        <begin position="869"/>
        <end position="884"/>
    </location>
</feature>
<dbReference type="Proteomes" id="UP000573603">
    <property type="component" value="Unassembled WGS sequence"/>
</dbReference>
<evidence type="ECO:0000256" key="1">
    <source>
        <dbReference type="ARBA" id="ARBA00022703"/>
    </source>
</evidence>
<keyword evidence="1" id="KW-0053">Apoptosis</keyword>
<dbReference type="PANTHER" id="PTHR46366:SF8">
    <property type="entry name" value="PRO-APOPTOTIC SERINE PROTEASE NMA111"/>
    <property type="match status" value="1"/>
</dbReference>
<dbReference type="InterPro" id="IPR025926">
    <property type="entry name" value="PDZ-like_dom"/>
</dbReference>
<accession>A0A8H4ZQY7</accession>
<dbReference type="Pfam" id="PF13180">
    <property type="entry name" value="PDZ_2"/>
    <property type="match status" value="1"/>
</dbReference>
<evidence type="ECO:0000256" key="3">
    <source>
        <dbReference type="SAM" id="MobiDB-lite"/>
    </source>
</evidence>
<evidence type="ECO:0000256" key="2">
    <source>
        <dbReference type="ARBA" id="ARBA00022737"/>
    </source>
</evidence>
<protein>
    <recommendedName>
        <fullName evidence="4">PDZ domain-containing protein</fullName>
    </recommendedName>
</protein>
<dbReference type="PROSITE" id="PS50106">
    <property type="entry name" value="PDZ"/>
    <property type="match status" value="1"/>
</dbReference>
<organism evidence="5 6">
    <name type="scientific">Fusarium anthophilum</name>
    <dbReference type="NCBI Taxonomy" id="48485"/>
    <lineage>
        <taxon>Eukaryota</taxon>
        <taxon>Fungi</taxon>
        <taxon>Dikarya</taxon>
        <taxon>Ascomycota</taxon>
        <taxon>Pezizomycotina</taxon>
        <taxon>Sordariomycetes</taxon>
        <taxon>Hypocreomycetidae</taxon>
        <taxon>Hypocreales</taxon>
        <taxon>Nectriaceae</taxon>
        <taxon>Fusarium</taxon>
        <taxon>Fusarium fujikuroi species complex</taxon>
    </lineage>
</organism>
<dbReference type="GO" id="GO:0006915">
    <property type="term" value="P:apoptotic process"/>
    <property type="evidence" value="ECO:0007669"/>
    <property type="project" value="UniProtKB-KW"/>
</dbReference>
<gene>
    <name evidence="5" type="ORF">FANTH_4016</name>
</gene>
<dbReference type="Pfam" id="PF12812">
    <property type="entry name" value="PDZ_1"/>
    <property type="match status" value="1"/>
</dbReference>
<keyword evidence="6" id="KW-1185">Reference proteome</keyword>
<evidence type="ECO:0000259" key="4">
    <source>
        <dbReference type="PROSITE" id="PS50106"/>
    </source>
</evidence>
<dbReference type="InterPro" id="IPR009003">
    <property type="entry name" value="Peptidase_S1_PA"/>
</dbReference>
<dbReference type="PANTHER" id="PTHR46366">
    <property type="entry name" value="PRO-APOPTOTIC SERINE PROTEASE NMA111"/>
    <property type="match status" value="1"/>
</dbReference>
<feature type="compositionally biased region" description="Basic and acidic residues" evidence="3">
    <location>
        <begin position="886"/>
        <end position="895"/>
    </location>
</feature>
<dbReference type="SUPFAM" id="SSF50156">
    <property type="entry name" value="PDZ domain-like"/>
    <property type="match status" value="2"/>
</dbReference>
<comment type="caution">
    <text evidence="5">The sequence shown here is derived from an EMBL/GenBank/DDBJ whole genome shotgun (WGS) entry which is preliminary data.</text>
</comment>
<evidence type="ECO:0000313" key="5">
    <source>
        <dbReference type="EMBL" id="KAF5250825.1"/>
    </source>
</evidence>
<feature type="region of interest" description="Disordered" evidence="3">
    <location>
        <begin position="854"/>
        <end position="895"/>
    </location>
</feature>
<dbReference type="InterPro" id="IPR036034">
    <property type="entry name" value="PDZ_sf"/>
</dbReference>